<evidence type="ECO:0000313" key="3">
    <source>
        <dbReference type="Proteomes" id="UP000076881"/>
    </source>
</evidence>
<gene>
    <name evidence="2" type="ORF">LEL_01906</name>
</gene>
<keyword evidence="3" id="KW-1185">Reference proteome</keyword>
<comment type="caution">
    <text evidence="2">The sequence shown here is derived from an EMBL/GenBank/DDBJ whole genome shotgun (WGS) entry which is preliminary data.</text>
</comment>
<name>A0A168KWD0_CORDF</name>
<dbReference type="AlphaFoldDB" id="A0A168KWD0"/>
<sequence>MADNNQSRHVDDYTFSTKAGIAEWLDAVITEDELAGYPIESSVEDFCYEFDTSSGGEPNDTEHKGSNSDPAKTESDPDKMESAISSKETDSDSNRTKSVPGSMRTNVGGYKTKSAPKPQEADKSPAETSNEEVRTVTHEPDSLEGMVHLQRIRQYFSMPNGYTFERICQFLENNGDVIRHLATYTIPHPDQYLSGEADDVLFEPRRRASRKEAADSILYDIRSIIWGSDAIRTQLDIVYDTENKFDDIWFFELLRKHRHLKRTQRAVDHLRATDPRWKAMDDAAKERRKRQLDEHGASRLSNEVRFDSGSNKRRGGDDAEVSGASKRSRG</sequence>
<dbReference type="EMBL" id="AZHF01000001">
    <property type="protein sequence ID" value="OAA82361.1"/>
    <property type="molecule type" value="Genomic_DNA"/>
</dbReference>
<evidence type="ECO:0000256" key="1">
    <source>
        <dbReference type="SAM" id="MobiDB-lite"/>
    </source>
</evidence>
<dbReference type="Proteomes" id="UP000076881">
    <property type="component" value="Unassembled WGS sequence"/>
</dbReference>
<protein>
    <submittedName>
        <fullName evidence="2">Uncharacterized protein</fullName>
    </submittedName>
</protein>
<feature type="region of interest" description="Disordered" evidence="1">
    <location>
        <begin position="280"/>
        <end position="330"/>
    </location>
</feature>
<organism evidence="2 3">
    <name type="scientific">Akanthomyces lecanii RCEF 1005</name>
    <dbReference type="NCBI Taxonomy" id="1081108"/>
    <lineage>
        <taxon>Eukaryota</taxon>
        <taxon>Fungi</taxon>
        <taxon>Dikarya</taxon>
        <taxon>Ascomycota</taxon>
        <taxon>Pezizomycotina</taxon>
        <taxon>Sordariomycetes</taxon>
        <taxon>Hypocreomycetidae</taxon>
        <taxon>Hypocreales</taxon>
        <taxon>Cordycipitaceae</taxon>
        <taxon>Akanthomyces</taxon>
        <taxon>Cordyceps confragosa</taxon>
    </lineage>
</organism>
<accession>A0A168KWD0</accession>
<feature type="compositionally biased region" description="Basic and acidic residues" evidence="1">
    <location>
        <begin position="280"/>
        <end position="306"/>
    </location>
</feature>
<reference evidence="2 3" key="1">
    <citation type="journal article" date="2016" name="Genome Biol. Evol.">
        <title>Divergent and convergent evolution of fungal pathogenicity.</title>
        <authorList>
            <person name="Shang Y."/>
            <person name="Xiao G."/>
            <person name="Zheng P."/>
            <person name="Cen K."/>
            <person name="Zhan S."/>
            <person name="Wang C."/>
        </authorList>
    </citation>
    <scope>NUCLEOTIDE SEQUENCE [LARGE SCALE GENOMIC DNA]</scope>
    <source>
        <strain evidence="2 3">RCEF 1005</strain>
    </source>
</reference>
<feature type="compositionally biased region" description="Polar residues" evidence="1">
    <location>
        <begin position="96"/>
        <end position="105"/>
    </location>
</feature>
<feature type="compositionally biased region" description="Basic and acidic residues" evidence="1">
    <location>
        <begin position="119"/>
        <end position="141"/>
    </location>
</feature>
<feature type="compositionally biased region" description="Basic and acidic residues" evidence="1">
    <location>
        <begin position="60"/>
        <end position="95"/>
    </location>
</feature>
<proteinExistence type="predicted"/>
<evidence type="ECO:0000313" key="2">
    <source>
        <dbReference type="EMBL" id="OAA82361.1"/>
    </source>
</evidence>
<feature type="region of interest" description="Disordered" evidence="1">
    <location>
        <begin position="48"/>
        <end position="141"/>
    </location>
</feature>